<sequence>MATDHDTSALDVPAGGVPRHASAKERKARGLGPFLSDLKAEVRSQLSRAEVPGRVPQVAGPDPTGPGAPAAPVPEAAYAEPAEPFATQPLTQSPDDAVALVASALATADHAGAEAAAARREAAAAREDAGAARADAAAARAEAASALATVARSDAQLAAARAEIEAAHREFETLRAEFDAAQETGRRNIVVAWVGAGGAAALAVVALVLAFV</sequence>
<feature type="compositionally biased region" description="Pro residues" evidence="2">
    <location>
        <begin position="63"/>
        <end position="72"/>
    </location>
</feature>
<dbReference type="Proteomes" id="UP001611580">
    <property type="component" value="Unassembled WGS sequence"/>
</dbReference>
<feature type="coiled-coil region" evidence="1">
    <location>
        <begin position="108"/>
        <end position="184"/>
    </location>
</feature>
<accession>A0ABW7XIX0</accession>
<reference evidence="4 5" key="1">
    <citation type="submission" date="2024-10" db="EMBL/GenBank/DDBJ databases">
        <title>The Natural Products Discovery Center: Release of the First 8490 Sequenced Strains for Exploring Actinobacteria Biosynthetic Diversity.</title>
        <authorList>
            <person name="Kalkreuter E."/>
            <person name="Kautsar S.A."/>
            <person name="Yang D."/>
            <person name="Bader C.D."/>
            <person name="Teijaro C.N."/>
            <person name="Fluegel L."/>
            <person name="Davis C.M."/>
            <person name="Simpson J.R."/>
            <person name="Lauterbach L."/>
            <person name="Steele A.D."/>
            <person name="Gui C."/>
            <person name="Meng S."/>
            <person name="Li G."/>
            <person name="Viehrig K."/>
            <person name="Ye F."/>
            <person name="Su P."/>
            <person name="Kiefer A.F."/>
            <person name="Nichols A."/>
            <person name="Cepeda A.J."/>
            <person name="Yan W."/>
            <person name="Fan B."/>
            <person name="Jiang Y."/>
            <person name="Adhikari A."/>
            <person name="Zheng C.-J."/>
            <person name="Schuster L."/>
            <person name="Cowan T.M."/>
            <person name="Smanski M.J."/>
            <person name="Chevrette M.G."/>
            <person name="De Carvalho L.P.S."/>
            <person name="Shen B."/>
        </authorList>
    </citation>
    <scope>NUCLEOTIDE SEQUENCE [LARGE SCALE GENOMIC DNA]</scope>
    <source>
        <strain evidence="4 5">NPDC019481</strain>
    </source>
</reference>
<comment type="caution">
    <text evidence="4">The sequence shown here is derived from an EMBL/GenBank/DDBJ whole genome shotgun (WGS) entry which is preliminary data.</text>
</comment>
<protein>
    <submittedName>
        <fullName evidence="4">Uncharacterized protein</fullName>
    </submittedName>
</protein>
<keyword evidence="3" id="KW-0812">Transmembrane</keyword>
<keyword evidence="5" id="KW-1185">Reference proteome</keyword>
<proteinExistence type="predicted"/>
<keyword evidence="1" id="KW-0175">Coiled coil</keyword>
<evidence type="ECO:0000256" key="3">
    <source>
        <dbReference type="SAM" id="Phobius"/>
    </source>
</evidence>
<feature type="region of interest" description="Disordered" evidence="2">
    <location>
        <begin position="45"/>
        <end position="73"/>
    </location>
</feature>
<dbReference type="RefSeq" id="WP_397404204.1">
    <property type="nucleotide sequence ID" value="NZ_JBIRYI010000006.1"/>
</dbReference>
<feature type="region of interest" description="Disordered" evidence="2">
    <location>
        <begin position="1"/>
        <end position="32"/>
    </location>
</feature>
<keyword evidence="3" id="KW-0472">Membrane</keyword>
<name>A0ABW7XIX0_9MICO</name>
<evidence type="ECO:0000256" key="2">
    <source>
        <dbReference type="SAM" id="MobiDB-lite"/>
    </source>
</evidence>
<evidence type="ECO:0000313" key="4">
    <source>
        <dbReference type="EMBL" id="MFI2487462.1"/>
    </source>
</evidence>
<dbReference type="EMBL" id="JBIRYI010000006">
    <property type="protein sequence ID" value="MFI2487462.1"/>
    <property type="molecule type" value="Genomic_DNA"/>
</dbReference>
<keyword evidence="3" id="KW-1133">Transmembrane helix</keyword>
<evidence type="ECO:0000313" key="5">
    <source>
        <dbReference type="Proteomes" id="UP001611580"/>
    </source>
</evidence>
<feature type="transmembrane region" description="Helical" evidence="3">
    <location>
        <begin position="190"/>
        <end position="211"/>
    </location>
</feature>
<evidence type="ECO:0000256" key="1">
    <source>
        <dbReference type="SAM" id="Coils"/>
    </source>
</evidence>
<organism evidence="4 5">
    <name type="scientific">Promicromonospora kroppenstedtii</name>
    <dbReference type="NCBI Taxonomy" id="440482"/>
    <lineage>
        <taxon>Bacteria</taxon>
        <taxon>Bacillati</taxon>
        <taxon>Actinomycetota</taxon>
        <taxon>Actinomycetes</taxon>
        <taxon>Micrococcales</taxon>
        <taxon>Promicromonosporaceae</taxon>
        <taxon>Promicromonospora</taxon>
    </lineage>
</organism>
<gene>
    <name evidence="4" type="ORF">ACH47X_11165</name>
</gene>